<protein>
    <recommendedName>
        <fullName evidence="3">Helitron helicase-like domain-containing protein</fullName>
    </recommendedName>
</protein>
<accession>A0A067SC55</accession>
<evidence type="ECO:0008006" key="3">
    <source>
        <dbReference type="Google" id="ProtNLM"/>
    </source>
</evidence>
<evidence type="ECO:0000313" key="2">
    <source>
        <dbReference type="Proteomes" id="UP000027222"/>
    </source>
</evidence>
<dbReference type="HOGENOM" id="CLU_026214_2_0_1"/>
<keyword evidence="2" id="KW-1185">Reference proteome</keyword>
<name>A0A067SC55_GALM3</name>
<proteinExistence type="predicted"/>
<dbReference type="AlphaFoldDB" id="A0A067SC55"/>
<feature type="non-terminal residue" evidence="1">
    <location>
        <position position="741"/>
    </location>
</feature>
<dbReference type="STRING" id="685588.A0A067SC55"/>
<dbReference type="Proteomes" id="UP000027222">
    <property type="component" value="Unassembled WGS sequence"/>
</dbReference>
<gene>
    <name evidence="1" type="ORF">GALMADRAFT_32878</name>
</gene>
<evidence type="ECO:0000313" key="1">
    <source>
        <dbReference type="EMBL" id="KDR65354.1"/>
    </source>
</evidence>
<sequence length="741" mass="85047">MVNAFIQHILGVGSDSEGFYGDTDAYYGMVEQQGRLTLHLHMLLWIKGCLTPQEIRDKLKAGNKDFEKALIEYLETAHSGDFLSGSMDEVRQRVYGKNEENGTDTHAQQHDPTLYLTSMPPEICQVENCPGCSLCPQATEWMRSFKEEVDNIVLRSNVHSCRVSANSKSVDGNGQPINAPKGCITADGTCAARFPRDLYERTVVDPQDGHIDMKKSEPFINNFSPPLSALMRCNTDTTSLLSGTAVKAVISYVTDYVTKQALKTHQLFTTAYEVLQKQTDEPEDNTKPLNGARRTLLKIVNSLSTKLEIGSPMAAMYLLGHDDHYTSHKFVPFYWRSHVAQVRRETNDERVEIGQFDQKFFIKNNVHDYIHRPVRYEGINLYNWVQGSTKNSRSKSEIKSFKYLLNLFDQPERNDAIILGDMDQLDMPESLKDKGEQALKLIFQRFMREAYQRNHPQFLTHFPSFNRQRFHTIVPNFLGGGLPRSDEGDRDYYCSAMMTLFKPFRHGQDLKKTDENWDGVYNDHTFTDKEQMLMKNFNLRYECLDARDDHSAKRKAAHALAFMSNLHNSANHSLQELDERDSELIKEAVEHGLYDDLWISNEHDMLRRNQEHEMDRILHSAGYFKSNNQDTIANDNVKHNSPTINLSPTAWTNVVKIARDAVLKSFRVQSNSKDEMNQLNGLPGTHTKATVEMVRLLDAKYFLNDYQAKTPKAQSLINRAVRKHQLNNDQERAFRIIANHA</sequence>
<organism evidence="1 2">
    <name type="scientific">Galerina marginata (strain CBS 339.88)</name>
    <dbReference type="NCBI Taxonomy" id="685588"/>
    <lineage>
        <taxon>Eukaryota</taxon>
        <taxon>Fungi</taxon>
        <taxon>Dikarya</taxon>
        <taxon>Basidiomycota</taxon>
        <taxon>Agaricomycotina</taxon>
        <taxon>Agaricomycetes</taxon>
        <taxon>Agaricomycetidae</taxon>
        <taxon>Agaricales</taxon>
        <taxon>Agaricineae</taxon>
        <taxon>Strophariaceae</taxon>
        <taxon>Galerina</taxon>
    </lineage>
</organism>
<reference evidence="2" key="1">
    <citation type="journal article" date="2014" name="Proc. Natl. Acad. Sci. U.S.A.">
        <title>Extensive sampling of basidiomycete genomes demonstrates inadequacy of the white-rot/brown-rot paradigm for wood decay fungi.</title>
        <authorList>
            <person name="Riley R."/>
            <person name="Salamov A.A."/>
            <person name="Brown D.W."/>
            <person name="Nagy L.G."/>
            <person name="Floudas D."/>
            <person name="Held B.W."/>
            <person name="Levasseur A."/>
            <person name="Lombard V."/>
            <person name="Morin E."/>
            <person name="Otillar R."/>
            <person name="Lindquist E.A."/>
            <person name="Sun H."/>
            <person name="LaButti K.M."/>
            <person name="Schmutz J."/>
            <person name="Jabbour D."/>
            <person name="Luo H."/>
            <person name="Baker S.E."/>
            <person name="Pisabarro A.G."/>
            <person name="Walton J.D."/>
            <person name="Blanchette R.A."/>
            <person name="Henrissat B."/>
            <person name="Martin F."/>
            <person name="Cullen D."/>
            <person name="Hibbett D.S."/>
            <person name="Grigoriev I.V."/>
        </authorList>
    </citation>
    <scope>NUCLEOTIDE SEQUENCE [LARGE SCALE GENOMIC DNA]</scope>
    <source>
        <strain evidence="2">CBS 339.88</strain>
    </source>
</reference>
<dbReference type="EMBL" id="KL142454">
    <property type="protein sequence ID" value="KDR65354.1"/>
    <property type="molecule type" value="Genomic_DNA"/>
</dbReference>
<dbReference type="OrthoDB" id="3259294at2759"/>